<keyword evidence="3" id="KW-1185">Reference proteome</keyword>
<gene>
    <name evidence="2" type="ORF">GCM10009579_03430</name>
</gene>
<reference evidence="2 3" key="1">
    <citation type="journal article" date="2019" name="Int. J. Syst. Evol. Microbiol.">
        <title>The Global Catalogue of Microorganisms (GCM) 10K type strain sequencing project: providing services to taxonomists for standard genome sequencing and annotation.</title>
        <authorList>
            <consortium name="The Broad Institute Genomics Platform"/>
            <consortium name="The Broad Institute Genome Sequencing Center for Infectious Disease"/>
            <person name="Wu L."/>
            <person name="Ma J."/>
        </authorList>
    </citation>
    <scope>NUCLEOTIDE SEQUENCE [LARGE SCALE GENOMIC DNA]</scope>
    <source>
        <strain evidence="2 3">JCM 11448</strain>
    </source>
</reference>
<protein>
    <submittedName>
        <fullName evidence="2">Uncharacterized protein</fullName>
    </submittedName>
</protein>
<sequence>MKAAHPARAPAASTVRRRGWFDLFLSALIRDSELKASRNGSIEQKAPRHKTVDGLLSDEAAGAAEADFGAAGGNSRDGSSPETVLTDAGAVTVTVPPR</sequence>
<proteinExistence type="predicted"/>
<evidence type="ECO:0000256" key="1">
    <source>
        <dbReference type="SAM" id="MobiDB-lite"/>
    </source>
</evidence>
<feature type="region of interest" description="Disordered" evidence="1">
    <location>
        <begin position="66"/>
        <end position="98"/>
    </location>
</feature>
<name>A0ABN1WGF6_9ACTN</name>
<accession>A0ABN1WGF6</accession>
<organism evidence="2 3">
    <name type="scientific">Streptomyces javensis</name>
    <dbReference type="NCBI Taxonomy" id="114698"/>
    <lineage>
        <taxon>Bacteria</taxon>
        <taxon>Bacillati</taxon>
        <taxon>Actinomycetota</taxon>
        <taxon>Actinomycetes</taxon>
        <taxon>Kitasatosporales</taxon>
        <taxon>Streptomycetaceae</taxon>
        <taxon>Streptomyces</taxon>
        <taxon>Streptomyces violaceusniger group</taxon>
    </lineage>
</organism>
<dbReference type="Proteomes" id="UP001500282">
    <property type="component" value="Unassembled WGS sequence"/>
</dbReference>
<dbReference type="EMBL" id="BAAAIH010000001">
    <property type="protein sequence ID" value="GAA1249075.1"/>
    <property type="molecule type" value="Genomic_DNA"/>
</dbReference>
<comment type="caution">
    <text evidence="2">The sequence shown here is derived from an EMBL/GenBank/DDBJ whole genome shotgun (WGS) entry which is preliminary data.</text>
</comment>
<evidence type="ECO:0000313" key="3">
    <source>
        <dbReference type="Proteomes" id="UP001500282"/>
    </source>
</evidence>
<evidence type="ECO:0000313" key="2">
    <source>
        <dbReference type="EMBL" id="GAA1249075.1"/>
    </source>
</evidence>